<reference evidence="1 2" key="1">
    <citation type="submission" date="2009-12" db="EMBL/GenBank/DDBJ databases">
        <title>The draft genome of Batrachochytrium dendrobatidis.</title>
        <authorList>
            <consortium name="US DOE Joint Genome Institute (JGI-PGF)"/>
            <person name="Kuo A."/>
            <person name="Salamov A."/>
            <person name="Schmutz J."/>
            <person name="Lucas S."/>
            <person name="Pitluck S."/>
            <person name="Rosenblum E."/>
            <person name="Stajich J."/>
            <person name="Eisen M."/>
            <person name="Grigoriev I.V."/>
        </authorList>
    </citation>
    <scope>NUCLEOTIDE SEQUENCE [LARGE SCALE GENOMIC DNA]</scope>
    <source>
        <strain evidence="2">JAM81 / FGSC 10211</strain>
    </source>
</reference>
<gene>
    <name evidence="1" type="ORF">BATDEDRAFT_28302</name>
</gene>
<dbReference type="Proteomes" id="UP000007241">
    <property type="component" value="Unassembled WGS sequence"/>
</dbReference>
<dbReference type="RefSeq" id="XP_006682616.1">
    <property type="nucleotide sequence ID" value="XM_006682553.1"/>
</dbReference>
<protein>
    <submittedName>
        <fullName evidence="1">Uncharacterized protein</fullName>
    </submittedName>
</protein>
<dbReference type="EMBL" id="GL882895">
    <property type="protein sequence ID" value="EGF76805.1"/>
    <property type="molecule type" value="Genomic_DNA"/>
</dbReference>
<dbReference type="AlphaFoldDB" id="F4PDL9"/>
<proteinExistence type="predicted"/>
<accession>F4PDL9</accession>
<dbReference type="InParanoid" id="F4PDL9"/>
<evidence type="ECO:0000313" key="1">
    <source>
        <dbReference type="EMBL" id="EGF76805.1"/>
    </source>
</evidence>
<organism evidence="1 2">
    <name type="scientific">Batrachochytrium dendrobatidis (strain JAM81 / FGSC 10211)</name>
    <name type="common">Frog chytrid fungus</name>
    <dbReference type="NCBI Taxonomy" id="684364"/>
    <lineage>
        <taxon>Eukaryota</taxon>
        <taxon>Fungi</taxon>
        <taxon>Fungi incertae sedis</taxon>
        <taxon>Chytridiomycota</taxon>
        <taxon>Chytridiomycota incertae sedis</taxon>
        <taxon>Chytridiomycetes</taxon>
        <taxon>Rhizophydiales</taxon>
        <taxon>Rhizophydiales incertae sedis</taxon>
        <taxon>Batrachochytrium</taxon>
    </lineage>
</organism>
<sequence>MTQKHFVQLKLGSKTYQPARVSAESCKSVYDFLSAIKTTTFPRVLKQYDVAELVLFEADGTTKISAMDSINQLDEKKMPLVAVVEPVEIYPIPGCKSKGKRCVTIDDVFEKAYEANPEPKPQFKNRYKRLNDFYTTDEWNILEELNNAVNPKLHSVLPVLFDGHFKEVILPIEVSHLGPGYQRIAEKSNVVSDASYLIVKNEGGVSGGSPDADKKL</sequence>
<evidence type="ECO:0000313" key="2">
    <source>
        <dbReference type="Proteomes" id="UP000007241"/>
    </source>
</evidence>
<name>F4PDL9_BATDJ</name>
<keyword evidence="2" id="KW-1185">Reference proteome</keyword>
<dbReference type="HOGENOM" id="CLU_1277411_0_0_1"/>
<dbReference type="GeneID" id="18239572"/>